<keyword evidence="2" id="KW-1185">Reference proteome</keyword>
<evidence type="ECO:0000313" key="1">
    <source>
        <dbReference type="EMBL" id="KAK7017705.1"/>
    </source>
</evidence>
<evidence type="ECO:0000313" key="2">
    <source>
        <dbReference type="Proteomes" id="UP001362999"/>
    </source>
</evidence>
<gene>
    <name evidence="1" type="ORF">R3P38DRAFT_2985013</name>
</gene>
<dbReference type="Proteomes" id="UP001362999">
    <property type="component" value="Unassembled WGS sequence"/>
</dbReference>
<organism evidence="1 2">
    <name type="scientific">Favolaschia claudopus</name>
    <dbReference type="NCBI Taxonomy" id="2862362"/>
    <lineage>
        <taxon>Eukaryota</taxon>
        <taxon>Fungi</taxon>
        <taxon>Dikarya</taxon>
        <taxon>Basidiomycota</taxon>
        <taxon>Agaricomycotina</taxon>
        <taxon>Agaricomycetes</taxon>
        <taxon>Agaricomycetidae</taxon>
        <taxon>Agaricales</taxon>
        <taxon>Marasmiineae</taxon>
        <taxon>Mycenaceae</taxon>
        <taxon>Favolaschia</taxon>
    </lineage>
</organism>
<proteinExistence type="predicted"/>
<dbReference type="AlphaFoldDB" id="A0AAW0B032"/>
<accession>A0AAW0B032</accession>
<protein>
    <submittedName>
        <fullName evidence="1">Uncharacterized protein</fullName>
    </submittedName>
</protein>
<dbReference type="EMBL" id="JAWWNJ010000047">
    <property type="protein sequence ID" value="KAK7017705.1"/>
    <property type="molecule type" value="Genomic_DNA"/>
</dbReference>
<sequence length="515" mass="56404">MTSESASTRIINTFFTRARLNWDDAIALLHNASTISTSIHPPQSNPSMYASTTPIYGAPRPIPSDGSRSPNLSAASLGFEVEHVSRPPSAMGMNRPPEPVLDPEFMYREHVSKLIGAKSRPCSVSGRIPLDPSHLVLFFRSKTGITHSLDFPIDIDYNTPPALDVLIAACKRTQTPGYDTQLYESFYYPPNLPLTPSLEIANHPILDAIRKMLFPTLAVGHHLTVRREKLDVLLAGSRMPPQLRAMNNDGRVATLSITLPVRFRGGSLVIRDSEGRQERLDTAAPTSDLEWTAFTESAIMRMSISYAVFAKSFGATTALTPDPLFTPNQPFLDLFPPVLQMSRGRKIGFLLSHDYDVDPSVVLAESLVPLLRGGDSMLYQAFKLFKLAPMLHWTAGGYIWPVDRPVELSNDDPSAAQRAANGSPLPPIHGAFSNSSPFGYSPHMPGALPAQTTADMLRLRVEESGAVPLATAEVNLLTDWRAQESPLVGKARVHFVEAGLLEKLVVNVVLVAYVH</sequence>
<comment type="caution">
    <text evidence="1">The sequence shown here is derived from an EMBL/GenBank/DDBJ whole genome shotgun (WGS) entry which is preliminary data.</text>
</comment>
<reference evidence="1 2" key="1">
    <citation type="journal article" date="2024" name="J Genomics">
        <title>Draft genome sequencing and assembly of Favolaschia claudopus CIRM-BRFM 2984 isolated from oak limbs.</title>
        <authorList>
            <person name="Navarro D."/>
            <person name="Drula E."/>
            <person name="Chaduli D."/>
            <person name="Cazenave R."/>
            <person name="Ahrendt S."/>
            <person name="Wang J."/>
            <person name="Lipzen A."/>
            <person name="Daum C."/>
            <person name="Barry K."/>
            <person name="Grigoriev I.V."/>
            <person name="Favel A."/>
            <person name="Rosso M.N."/>
            <person name="Martin F."/>
        </authorList>
    </citation>
    <scope>NUCLEOTIDE SEQUENCE [LARGE SCALE GENOMIC DNA]</scope>
    <source>
        <strain evidence="1 2">CIRM-BRFM 2984</strain>
    </source>
</reference>
<name>A0AAW0B032_9AGAR</name>